<dbReference type="EMBL" id="LBJM01000062">
    <property type="protein sequence ID" value="RXH38166.1"/>
    <property type="molecule type" value="Genomic_DNA"/>
</dbReference>
<gene>
    <name evidence="1" type="ORF">XH94_23075</name>
</gene>
<sequence length="63" mass="7038">MYLPLGFQHGAQWASEDFMQAMRLHKLPPTASQPETNFPLEGVNYTATLGPPGHVDQVFLRPT</sequence>
<name>A0A4Q0SKD3_9BRAD</name>
<dbReference type="AlphaFoldDB" id="A0A4Q0SKD3"/>
<accession>A0A4Q0SKD3</accession>
<organism evidence="1 2">
    <name type="scientific">Bradyrhizobium zhanjiangense</name>
    <dbReference type="NCBI Taxonomy" id="1325107"/>
    <lineage>
        <taxon>Bacteria</taxon>
        <taxon>Pseudomonadati</taxon>
        <taxon>Pseudomonadota</taxon>
        <taxon>Alphaproteobacteria</taxon>
        <taxon>Hyphomicrobiales</taxon>
        <taxon>Nitrobacteraceae</taxon>
        <taxon>Bradyrhizobium</taxon>
    </lineage>
</organism>
<evidence type="ECO:0000313" key="2">
    <source>
        <dbReference type="Proteomes" id="UP000290565"/>
    </source>
</evidence>
<evidence type="ECO:0000313" key="1">
    <source>
        <dbReference type="EMBL" id="RXH38166.1"/>
    </source>
</evidence>
<protein>
    <submittedName>
        <fullName evidence="1">Uncharacterized protein</fullName>
    </submittedName>
</protein>
<dbReference type="Proteomes" id="UP000290565">
    <property type="component" value="Unassembled WGS sequence"/>
</dbReference>
<proteinExistence type="predicted"/>
<comment type="caution">
    <text evidence="1">The sequence shown here is derived from an EMBL/GenBank/DDBJ whole genome shotgun (WGS) entry which is preliminary data.</text>
</comment>
<reference evidence="1 2" key="1">
    <citation type="submission" date="2015-04" db="EMBL/GenBank/DDBJ databases">
        <title>Comparative genomics of rhizobia nodulating Arachis hypogaea in China.</title>
        <authorList>
            <person name="Li Y."/>
        </authorList>
    </citation>
    <scope>NUCLEOTIDE SEQUENCE [LARGE SCALE GENOMIC DNA]</scope>
    <source>
        <strain evidence="1 2">CCBAU 51787</strain>
    </source>
</reference>